<keyword evidence="1" id="KW-0472">Membrane</keyword>
<organism evidence="2 3">
    <name type="scientific">Rotaria socialis</name>
    <dbReference type="NCBI Taxonomy" id="392032"/>
    <lineage>
        <taxon>Eukaryota</taxon>
        <taxon>Metazoa</taxon>
        <taxon>Spiralia</taxon>
        <taxon>Gnathifera</taxon>
        <taxon>Rotifera</taxon>
        <taxon>Eurotatoria</taxon>
        <taxon>Bdelloidea</taxon>
        <taxon>Philodinida</taxon>
        <taxon>Philodinidae</taxon>
        <taxon>Rotaria</taxon>
    </lineage>
</organism>
<keyword evidence="1" id="KW-1133">Transmembrane helix</keyword>
<gene>
    <name evidence="2" type="ORF">TOA249_LOCUS16254</name>
</gene>
<comment type="caution">
    <text evidence="2">The sequence shown here is derived from an EMBL/GenBank/DDBJ whole genome shotgun (WGS) entry which is preliminary data.</text>
</comment>
<proteinExistence type="predicted"/>
<dbReference type="Gene3D" id="1.20.1070.10">
    <property type="entry name" value="Rhodopsin 7-helix transmembrane proteins"/>
    <property type="match status" value="1"/>
</dbReference>
<evidence type="ECO:0000313" key="3">
    <source>
        <dbReference type="Proteomes" id="UP000663838"/>
    </source>
</evidence>
<evidence type="ECO:0000313" key="2">
    <source>
        <dbReference type="EMBL" id="CAF4687704.1"/>
    </source>
</evidence>
<keyword evidence="1" id="KW-0812">Transmembrane</keyword>
<dbReference type="EMBL" id="CAJOBS010001098">
    <property type="protein sequence ID" value="CAF4687704.1"/>
    <property type="molecule type" value="Genomic_DNA"/>
</dbReference>
<protein>
    <recommendedName>
        <fullName evidence="4">G-protein coupled receptors family 1 profile domain-containing protein</fullName>
    </recommendedName>
</protein>
<evidence type="ECO:0008006" key="4">
    <source>
        <dbReference type="Google" id="ProtNLM"/>
    </source>
</evidence>
<sequence>MLPNLIIIIVSVALLMRVLGQKYRTHQRVQWRRHRKMAIQLLLISFLCLIVSFPNIIMTLLHLSGLSNYTDTDVETYANFFFRRFLFFSVSDFRAKINKILSYHRPSSFVVPTHLR</sequence>
<accession>A0A821HVG9</accession>
<dbReference type="AlphaFoldDB" id="A0A821HVG9"/>
<feature type="transmembrane region" description="Helical" evidence="1">
    <location>
        <begin position="6"/>
        <end position="25"/>
    </location>
</feature>
<evidence type="ECO:0000256" key="1">
    <source>
        <dbReference type="SAM" id="Phobius"/>
    </source>
</evidence>
<feature type="transmembrane region" description="Helical" evidence="1">
    <location>
        <begin position="37"/>
        <end position="57"/>
    </location>
</feature>
<reference evidence="2" key="1">
    <citation type="submission" date="2021-02" db="EMBL/GenBank/DDBJ databases">
        <authorList>
            <person name="Nowell W R."/>
        </authorList>
    </citation>
    <scope>NUCLEOTIDE SEQUENCE</scope>
</reference>
<dbReference type="Proteomes" id="UP000663838">
    <property type="component" value="Unassembled WGS sequence"/>
</dbReference>
<name>A0A821HVG9_9BILA</name>